<organism evidence="6 7">
    <name type="scientific">Candidatus Methylomirabilis lanthanidiphila</name>
    <dbReference type="NCBI Taxonomy" id="2211376"/>
    <lineage>
        <taxon>Bacteria</taxon>
        <taxon>Candidatus Methylomirabilota</taxon>
        <taxon>Candidatus Methylomirabilia</taxon>
        <taxon>Candidatus Methylomirabilales</taxon>
        <taxon>Candidatus Methylomirabilaceae</taxon>
        <taxon>Candidatus Methylomirabilis</taxon>
    </lineage>
</organism>
<evidence type="ECO:0000256" key="3">
    <source>
        <dbReference type="ARBA" id="ARBA00022722"/>
    </source>
</evidence>
<dbReference type="InterPro" id="IPR051813">
    <property type="entry name" value="HepT_RNase_toxin"/>
</dbReference>
<protein>
    <recommendedName>
        <fullName evidence="8">DUF86 domain-containing protein</fullName>
    </recommendedName>
</protein>
<proteinExistence type="predicted"/>
<keyword evidence="5" id="KW-0378">Hydrolase</keyword>
<sequence>MTKDPRVYLAHILECIQKIERFTADGEDRFLADAMVQDAVLRNFEVIGEATKRLDDAYRTTHPEIPWRAVAGLRDVLIHQYEGVELERVWAIVERELPGLRAAIAALLPPLEQLERELAGEEEPPQKNK</sequence>
<evidence type="ECO:0000256" key="5">
    <source>
        <dbReference type="ARBA" id="ARBA00022801"/>
    </source>
</evidence>
<dbReference type="EMBL" id="CABIKM010000026">
    <property type="protein sequence ID" value="VUZ85425.1"/>
    <property type="molecule type" value="Genomic_DNA"/>
</dbReference>
<dbReference type="GO" id="GO:0110001">
    <property type="term" value="C:toxin-antitoxin complex"/>
    <property type="evidence" value="ECO:0007669"/>
    <property type="project" value="InterPro"/>
</dbReference>
<evidence type="ECO:0000256" key="1">
    <source>
        <dbReference type="ARBA" id="ARBA00022553"/>
    </source>
</evidence>
<keyword evidence="4" id="KW-0547">Nucleotide-binding</keyword>
<keyword evidence="3" id="KW-0540">Nuclease</keyword>
<gene>
    <name evidence="6" type="ORF">MELA_01809</name>
</gene>
<accession>A0A564ZJC9</accession>
<dbReference type="PANTHER" id="PTHR34139:SF1">
    <property type="entry name" value="RNASE MJ1380-RELATED"/>
    <property type="match status" value="1"/>
</dbReference>
<dbReference type="AlphaFoldDB" id="A0A564ZJC9"/>
<dbReference type="GO" id="GO:0004540">
    <property type="term" value="F:RNA nuclease activity"/>
    <property type="evidence" value="ECO:0007669"/>
    <property type="project" value="InterPro"/>
</dbReference>
<dbReference type="InterPro" id="IPR008201">
    <property type="entry name" value="HepT-like"/>
</dbReference>
<evidence type="ECO:0000313" key="6">
    <source>
        <dbReference type="EMBL" id="VUZ85425.1"/>
    </source>
</evidence>
<reference evidence="6 7" key="1">
    <citation type="submission" date="2019-07" db="EMBL/GenBank/DDBJ databases">
        <authorList>
            <person name="Cremers G."/>
        </authorList>
    </citation>
    <scope>NUCLEOTIDE SEQUENCE [LARGE SCALE GENOMIC DNA]</scope>
</reference>
<dbReference type="PANTHER" id="PTHR34139">
    <property type="entry name" value="UPF0331 PROTEIN MJ0127"/>
    <property type="match status" value="1"/>
</dbReference>
<evidence type="ECO:0008006" key="8">
    <source>
        <dbReference type="Google" id="ProtNLM"/>
    </source>
</evidence>
<evidence type="ECO:0000313" key="7">
    <source>
        <dbReference type="Proteomes" id="UP000334340"/>
    </source>
</evidence>
<evidence type="ECO:0000256" key="2">
    <source>
        <dbReference type="ARBA" id="ARBA00022649"/>
    </source>
</evidence>
<dbReference type="Proteomes" id="UP000334340">
    <property type="component" value="Unassembled WGS sequence"/>
</dbReference>
<keyword evidence="1" id="KW-0597">Phosphoprotein</keyword>
<dbReference type="Pfam" id="PF01934">
    <property type="entry name" value="HepT-like"/>
    <property type="match status" value="1"/>
</dbReference>
<dbReference type="GO" id="GO:0016787">
    <property type="term" value="F:hydrolase activity"/>
    <property type="evidence" value="ECO:0007669"/>
    <property type="project" value="UniProtKB-KW"/>
</dbReference>
<name>A0A564ZJC9_9BACT</name>
<evidence type="ECO:0000256" key="4">
    <source>
        <dbReference type="ARBA" id="ARBA00022741"/>
    </source>
</evidence>
<dbReference type="GO" id="GO:0000166">
    <property type="term" value="F:nucleotide binding"/>
    <property type="evidence" value="ECO:0007669"/>
    <property type="project" value="UniProtKB-KW"/>
</dbReference>
<keyword evidence="2" id="KW-1277">Toxin-antitoxin system</keyword>
<keyword evidence="7" id="KW-1185">Reference proteome</keyword>